<evidence type="ECO:0000313" key="2">
    <source>
        <dbReference type="EMBL" id="MDP9870363.1"/>
    </source>
</evidence>
<sequence>MSGSTAAAPSERTTLPRASKAAVPTHKSTQPQAAEAEGEPRKPRPGDFQLSVKTLKQSCFSSAGCLITFRVVPSYRGPALGDQQYTVTYKVTGGKEPKIGSFTMVGAQLSYDRQDFLSTNSSADRLAAEVTEVL</sequence>
<evidence type="ECO:0000313" key="3">
    <source>
        <dbReference type="Proteomes" id="UP001230426"/>
    </source>
</evidence>
<comment type="caution">
    <text evidence="2">The sequence shown here is derived from an EMBL/GenBank/DDBJ whole genome shotgun (WGS) entry which is preliminary data.</text>
</comment>
<dbReference type="EMBL" id="JAUSRB010000004">
    <property type="protein sequence ID" value="MDP9870363.1"/>
    <property type="molecule type" value="Genomic_DNA"/>
</dbReference>
<gene>
    <name evidence="2" type="ORF">J2S55_009701</name>
</gene>
<organism evidence="2 3">
    <name type="scientific">Streptosporangium brasiliense</name>
    <dbReference type="NCBI Taxonomy" id="47480"/>
    <lineage>
        <taxon>Bacteria</taxon>
        <taxon>Bacillati</taxon>
        <taxon>Actinomycetota</taxon>
        <taxon>Actinomycetes</taxon>
        <taxon>Streptosporangiales</taxon>
        <taxon>Streptosporangiaceae</taxon>
        <taxon>Streptosporangium</taxon>
    </lineage>
</organism>
<accession>A0ABT9RM42</accession>
<dbReference type="Proteomes" id="UP001230426">
    <property type="component" value="Unassembled WGS sequence"/>
</dbReference>
<keyword evidence="3" id="KW-1185">Reference proteome</keyword>
<reference evidence="2 3" key="1">
    <citation type="submission" date="2023-07" db="EMBL/GenBank/DDBJ databases">
        <title>Sequencing the genomes of 1000 actinobacteria strains.</title>
        <authorList>
            <person name="Klenk H.-P."/>
        </authorList>
    </citation>
    <scope>NUCLEOTIDE SEQUENCE [LARGE SCALE GENOMIC DNA]</scope>
    <source>
        <strain evidence="2 3">DSM 44109</strain>
    </source>
</reference>
<name>A0ABT9RM42_9ACTN</name>
<feature type="compositionally biased region" description="Polar residues" evidence="1">
    <location>
        <begin position="1"/>
        <end position="13"/>
    </location>
</feature>
<feature type="region of interest" description="Disordered" evidence="1">
    <location>
        <begin position="1"/>
        <end position="48"/>
    </location>
</feature>
<protein>
    <submittedName>
        <fullName evidence="2">Uncharacterized protein</fullName>
    </submittedName>
</protein>
<proteinExistence type="predicted"/>
<evidence type="ECO:0000256" key="1">
    <source>
        <dbReference type="SAM" id="MobiDB-lite"/>
    </source>
</evidence>
<dbReference type="RefSeq" id="WP_306876237.1">
    <property type="nucleotide sequence ID" value="NZ_JAUSRB010000004.1"/>
</dbReference>